<gene>
    <name evidence="3" type="ORF">ACFFI0_06615</name>
</gene>
<keyword evidence="3" id="KW-0808">Transferase</keyword>
<sequence length="353" mass="40977">MMKWLPKVSAKTVYAHIAAWLVYVPIMYRYNLKAYPDPSIGRIIALVILLAFTFYLILALLFWLFQRTRKRLLLMPLLGAVGLFILFAWGYIYVLAPAFGWKIYREDIPYSHKQFVANAGRVLKEMGKYAAIYFLFYHNVLKKRRLTALMLRLRNLRRGLHRYRLKGEVSRLSPHFLMNAFNHCYSLVCDLSEALGRRIFYLAEILKYGMSEQNSRVLQTVTLEREVSETAKLLKAYYGDDSRNAPIRLLCAGNYRAFRLPAFTLINCVENLLKYAVLDHSRQQAVLRVVTAGDTLLVTAVNAVKQVESKTVSSGSGLIDLRNRLRYLLGVHFTLSYWREGDLFILFLVIERH</sequence>
<evidence type="ECO:0000313" key="3">
    <source>
        <dbReference type="EMBL" id="MFC0317973.1"/>
    </source>
</evidence>
<dbReference type="GO" id="GO:0016301">
    <property type="term" value="F:kinase activity"/>
    <property type="evidence" value="ECO:0007669"/>
    <property type="project" value="UniProtKB-KW"/>
</dbReference>
<feature type="transmembrane region" description="Helical" evidence="1">
    <location>
        <begin position="12"/>
        <end position="31"/>
    </location>
</feature>
<dbReference type="Proteomes" id="UP001589774">
    <property type="component" value="Unassembled WGS sequence"/>
</dbReference>
<feature type="domain" description="Signal transduction histidine kinase internal region" evidence="2">
    <location>
        <begin position="170"/>
        <end position="228"/>
    </location>
</feature>
<proteinExistence type="predicted"/>
<accession>A0ABV6HGE7</accession>
<dbReference type="RefSeq" id="WP_130856078.1">
    <property type="nucleotide sequence ID" value="NZ_JBHLWO010000001.1"/>
</dbReference>
<keyword evidence="1" id="KW-0812">Transmembrane</keyword>
<dbReference type="PANTHER" id="PTHR34220">
    <property type="entry name" value="SENSOR HISTIDINE KINASE YPDA"/>
    <property type="match status" value="1"/>
</dbReference>
<feature type="transmembrane region" description="Helical" evidence="1">
    <location>
        <begin position="43"/>
        <end position="65"/>
    </location>
</feature>
<dbReference type="InterPro" id="IPR010559">
    <property type="entry name" value="Sig_transdc_His_kin_internal"/>
</dbReference>
<name>A0ABV6HGE7_9SPHI</name>
<evidence type="ECO:0000256" key="1">
    <source>
        <dbReference type="SAM" id="Phobius"/>
    </source>
</evidence>
<dbReference type="InterPro" id="IPR050640">
    <property type="entry name" value="Bact_2-comp_sensor_kinase"/>
</dbReference>
<keyword evidence="1" id="KW-1133">Transmembrane helix</keyword>
<keyword evidence="1" id="KW-0472">Membrane</keyword>
<protein>
    <submittedName>
        <fullName evidence="3">Histidine kinase</fullName>
    </submittedName>
</protein>
<keyword evidence="4" id="KW-1185">Reference proteome</keyword>
<feature type="transmembrane region" description="Helical" evidence="1">
    <location>
        <begin position="72"/>
        <end position="96"/>
    </location>
</feature>
<comment type="caution">
    <text evidence="3">The sequence shown here is derived from an EMBL/GenBank/DDBJ whole genome shotgun (WGS) entry which is preliminary data.</text>
</comment>
<dbReference type="PANTHER" id="PTHR34220:SF7">
    <property type="entry name" value="SENSOR HISTIDINE KINASE YPDA"/>
    <property type="match status" value="1"/>
</dbReference>
<evidence type="ECO:0000313" key="4">
    <source>
        <dbReference type="Proteomes" id="UP001589774"/>
    </source>
</evidence>
<keyword evidence="3" id="KW-0418">Kinase</keyword>
<dbReference type="EMBL" id="JBHLWO010000001">
    <property type="protein sequence ID" value="MFC0317973.1"/>
    <property type="molecule type" value="Genomic_DNA"/>
</dbReference>
<reference evidence="3 4" key="1">
    <citation type="submission" date="2024-09" db="EMBL/GenBank/DDBJ databases">
        <authorList>
            <person name="Sun Q."/>
            <person name="Mori K."/>
        </authorList>
    </citation>
    <scope>NUCLEOTIDE SEQUENCE [LARGE SCALE GENOMIC DNA]</scope>
    <source>
        <strain evidence="3 4">CCM 7765</strain>
    </source>
</reference>
<dbReference type="Pfam" id="PF06580">
    <property type="entry name" value="His_kinase"/>
    <property type="match status" value="1"/>
</dbReference>
<evidence type="ECO:0000259" key="2">
    <source>
        <dbReference type="Pfam" id="PF06580"/>
    </source>
</evidence>
<organism evidence="3 4">
    <name type="scientific">Olivibacter oleidegradans</name>
    <dbReference type="NCBI Taxonomy" id="760123"/>
    <lineage>
        <taxon>Bacteria</taxon>
        <taxon>Pseudomonadati</taxon>
        <taxon>Bacteroidota</taxon>
        <taxon>Sphingobacteriia</taxon>
        <taxon>Sphingobacteriales</taxon>
        <taxon>Sphingobacteriaceae</taxon>
        <taxon>Olivibacter</taxon>
    </lineage>
</organism>